<comment type="function">
    <text evidence="8">Toxic component of a toxin-antitoxin (TA) system. An RNase.</text>
</comment>
<dbReference type="PANTHER" id="PTHR33653">
    <property type="entry name" value="RIBONUCLEASE VAPC2"/>
    <property type="match status" value="1"/>
</dbReference>
<dbReference type="GO" id="GO:0016787">
    <property type="term" value="F:hydrolase activity"/>
    <property type="evidence" value="ECO:0007669"/>
    <property type="project" value="UniProtKB-KW"/>
</dbReference>
<dbReference type="InterPro" id="IPR002716">
    <property type="entry name" value="PIN_dom"/>
</dbReference>
<evidence type="ECO:0000313" key="10">
    <source>
        <dbReference type="EMBL" id="KUP91410.1"/>
    </source>
</evidence>
<comment type="caution">
    <text evidence="10">The sequence shown here is derived from an EMBL/GenBank/DDBJ whole genome shotgun (WGS) entry which is preliminary data.</text>
</comment>
<dbReference type="AlphaFoldDB" id="A0A132BUI4"/>
<dbReference type="PANTHER" id="PTHR33653:SF1">
    <property type="entry name" value="RIBONUCLEASE VAPC2"/>
    <property type="match status" value="1"/>
</dbReference>
<keyword evidence="2 8" id="KW-1277">Toxin-antitoxin system</keyword>
<keyword evidence="8" id="KW-0800">Toxin</keyword>
<reference evidence="10 11" key="1">
    <citation type="submission" date="2015-12" db="EMBL/GenBank/DDBJ databases">
        <title>Genome sequence of the marine Rhodobacteraceae strain O3.65, Candidatus Tritonibacter horizontis.</title>
        <authorList>
            <person name="Poehlein A."/>
            <person name="Giebel H.A."/>
            <person name="Voget S."/>
            <person name="Brinkhoff T."/>
        </authorList>
    </citation>
    <scope>NUCLEOTIDE SEQUENCE [LARGE SCALE GENOMIC DNA]</scope>
    <source>
        <strain evidence="10 11">O3.65</strain>
    </source>
</reference>
<evidence type="ECO:0000256" key="5">
    <source>
        <dbReference type="ARBA" id="ARBA00022801"/>
    </source>
</evidence>
<evidence type="ECO:0000256" key="6">
    <source>
        <dbReference type="ARBA" id="ARBA00022842"/>
    </source>
</evidence>
<accession>A0A132BUI4</accession>
<sequence>MIILDTNVISELLRPAPEPKVEHWLSAQEGLNVYLTSISEAELRFGLAIMGNGKHRAALVDAVDRILREDLAGRILPFDSNAAQSFATIAAARRSAGRPIAQADCQIASIAHACGATVATRNTPDFEGCEIDLINPWTAA</sequence>
<evidence type="ECO:0000256" key="3">
    <source>
        <dbReference type="ARBA" id="ARBA00022722"/>
    </source>
</evidence>
<dbReference type="OrthoDB" id="9804823at2"/>
<dbReference type="GO" id="GO:0090729">
    <property type="term" value="F:toxin activity"/>
    <property type="evidence" value="ECO:0007669"/>
    <property type="project" value="UniProtKB-KW"/>
</dbReference>
<dbReference type="EMBL" id="LPUY01000096">
    <property type="protein sequence ID" value="KUP91410.1"/>
    <property type="molecule type" value="Genomic_DNA"/>
</dbReference>
<evidence type="ECO:0000256" key="1">
    <source>
        <dbReference type="ARBA" id="ARBA00001946"/>
    </source>
</evidence>
<evidence type="ECO:0000256" key="4">
    <source>
        <dbReference type="ARBA" id="ARBA00022723"/>
    </source>
</evidence>
<keyword evidence="3 8" id="KW-0540">Nuclease</keyword>
<dbReference type="InterPro" id="IPR050556">
    <property type="entry name" value="Type_II_TA_system_RNase"/>
</dbReference>
<dbReference type="HAMAP" id="MF_00265">
    <property type="entry name" value="VapC_Nob1"/>
    <property type="match status" value="1"/>
</dbReference>
<dbReference type="GO" id="GO:0000287">
    <property type="term" value="F:magnesium ion binding"/>
    <property type="evidence" value="ECO:0007669"/>
    <property type="project" value="UniProtKB-UniRule"/>
</dbReference>
<dbReference type="PATRIC" id="fig|1768241.3.peg.3909"/>
<comment type="similarity">
    <text evidence="7 8">Belongs to the PINc/VapC protein family.</text>
</comment>
<dbReference type="CDD" id="cd18731">
    <property type="entry name" value="PIN_NgFitB-like"/>
    <property type="match status" value="1"/>
</dbReference>
<proteinExistence type="inferred from homology"/>
<dbReference type="RefSeq" id="WP_068247303.1">
    <property type="nucleotide sequence ID" value="NZ_LPUY01000096.1"/>
</dbReference>
<protein>
    <recommendedName>
        <fullName evidence="8">Ribonuclease VapC</fullName>
        <shortName evidence="8">RNase VapC</shortName>
        <ecNumber evidence="8">3.1.-.-</ecNumber>
    </recommendedName>
    <alternativeName>
        <fullName evidence="8">Toxin VapC</fullName>
    </alternativeName>
</protein>
<name>A0A132BUI4_9RHOB</name>
<comment type="cofactor">
    <cofactor evidence="1 8">
        <name>Mg(2+)</name>
        <dbReference type="ChEBI" id="CHEBI:18420"/>
    </cofactor>
</comment>
<organism evidence="10 11">
    <name type="scientific">Tritonibacter horizontis</name>
    <dbReference type="NCBI Taxonomy" id="1768241"/>
    <lineage>
        <taxon>Bacteria</taxon>
        <taxon>Pseudomonadati</taxon>
        <taxon>Pseudomonadota</taxon>
        <taxon>Alphaproteobacteria</taxon>
        <taxon>Rhodobacterales</taxon>
        <taxon>Paracoccaceae</taxon>
        <taxon>Tritonibacter</taxon>
    </lineage>
</organism>
<dbReference type="Gene3D" id="3.40.50.1010">
    <property type="entry name" value="5'-nuclease"/>
    <property type="match status" value="1"/>
</dbReference>
<dbReference type="Proteomes" id="UP000068382">
    <property type="component" value="Unassembled WGS sequence"/>
</dbReference>
<dbReference type="GO" id="GO:0004540">
    <property type="term" value="F:RNA nuclease activity"/>
    <property type="evidence" value="ECO:0007669"/>
    <property type="project" value="InterPro"/>
</dbReference>
<gene>
    <name evidence="10" type="primary">fitB</name>
    <name evidence="8" type="synonym">vapC</name>
    <name evidence="10" type="ORF">TRIHO_37460</name>
</gene>
<feature type="binding site" evidence="8">
    <location>
        <position position="104"/>
    </location>
    <ligand>
        <name>Mg(2+)</name>
        <dbReference type="ChEBI" id="CHEBI:18420"/>
    </ligand>
</feature>
<dbReference type="Pfam" id="PF01850">
    <property type="entry name" value="PIN"/>
    <property type="match status" value="1"/>
</dbReference>
<feature type="binding site" evidence="8">
    <location>
        <position position="5"/>
    </location>
    <ligand>
        <name>Mg(2+)</name>
        <dbReference type="ChEBI" id="CHEBI:18420"/>
    </ligand>
</feature>
<evidence type="ECO:0000256" key="7">
    <source>
        <dbReference type="ARBA" id="ARBA00038093"/>
    </source>
</evidence>
<keyword evidence="11" id="KW-1185">Reference proteome</keyword>
<dbReference type="InterPro" id="IPR029060">
    <property type="entry name" value="PIN-like_dom_sf"/>
</dbReference>
<dbReference type="SUPFAM" id="SSF88723">
    <property type="entry name" value="PIN domain-like"/>
    <property type="match status" value="1"/>
</dbReference>
<feature type="domain" description="PIN" evidence="9">
    <location>
        <begin position="2"/>
        <end position="123"/>
    </location>
</feature>
<dbReference type="EC" id="3.1.-.-" evidence="8"/>
<evidence type="ECO:0000313" key="11">
    <source>
        <dbReference type="Proteomes" id="UP000068382"/>
    </source>
</evidence>
<keyword evidence="4 8" id="KW-0479">Metal-binding</keyword>
<evidence type="ECO:0000256" key="2">
    <source>
        <dbReference type="ARBA" id="ARBA00022649"/>
    </source>
</evidence>
<evidence type="ECO:0000256" key="8">
    <source>
        <dbReference type="HAMAP-Rule" id="MF_00265"/>
    </source>
</evidence>
<keyword evidence="5 8" id="KW-0378">Hydrolase</keyword>
<dbReference type="InterPro" id="IPR022907">
    <property type="entry name" value="VapC_family"/>
</dbReference>
<keyword evidence="6 8" id="KW-0460">Magnesium</keyword>
<evidence type="ECO:0000259" key="9">
    <source>
        <dbReference type="Pfam" id="PF01850"/>
    </source>
</evidence>